<feature type="non-terminal residue" evidence="1">
    <location>
        <position position="1"/>
    </location>
</feature>
<evidence type="ECO:0000313" key="1">
    <source>
        <dbReference type="EMBL" id="CAG8802482.1"/>
    </source>
</evidence>
<dbReference type="AlphaFoldDB" id="A0A9N9JYK5"/>
<name>A0A9N9JYK5_9GLOM</name>
<reference evidence="1" key="1">
    <citation type="submission" date="2021-06" db="EMBL/GenBank/DDBJ databases">
        <authorList>
            <person name="Kallberg Y."/>
            <person name="Tangrot J."/>
            <person name="Rosling A."/>
        </authorList>
    </citation>
    <scope>NUCLEOTIDE SEQUENCE</scope>
    <source>
        <strain evidence="1">IN212</strain>
    </source>
</reference>
<sequence>QSENEAQQIHNNLYIYLLDLDREEPKNITLNLYIPGDDFKQKLAHICGAITQIQKRTHSNGTILELFFKLGQLLETQNWQPSARRELYSYFSPRKARNVWKIAQRTHQLFNIR</sequence>
<proteinExistence type="predicted"/>
<protein>
    <submittedName>
        <fullName evidence="1">16111_t:CDS:1</fullName>
    </submittedName>
</protein>
<gene>
    <name evidence="1" type="ORF">RFULGI_LOCUS17882</name>
</gene>
<dbReference type="Proteomes" id="UP000789396">
    <property type="component" value="Unassembled WGS sequence"/>
</dbReference>
<accession>A0A9N9JYK5</accession>
<dbReference type="OrthoDB" id="10626854at2759"/>
<evidence type="ECO:0000313" key="2">
    <source>
        <dbReference type="Proteomes" id="UP000789396"/>
    </source>
</evidence>
<keyword evidence="2" id="KW-1185">Reference proteome</keyword>
<dbReference type="EMBL" id="CAJVPZ010073757">
    <property type="protein sequence ID" value="CAG8802482.1"/>
    <property type="molecule type" value="Genomic_DNA"/>
</dbReference>
<comment type="caution">
    <text evidence="1">The sequence shown here is derived from an EMBL/GenBank/DDBJ whole genome shotgun (WGS) entry which is preliminary data.</text>
</comment>
<feature type="non-terminal residue" evidence="1">
    <location>
        <position position="113"/>
    </location>
</feature>
<organism evidence="1 2">
    <name type="scientific">Racocetra fulgida</name>
    <dbReference type="NCBI Taxonomy" id="60492"/>
    <lineage>
        <taxon>Eukaryota</taxon>
        <taxon>Fungi</taxon>
        <taxon>Fungi incertae sedis</taxon>
        <taxon>Mucoromycota</taxon>
        <taxon>Glomeromycotina</taxon>
        <taxon>Glomeromycetes</taxon>
        <taxon>Diversisporales</taxon>
        <taxon>Gigasporaceae</taxon>
        <taxon>Racocetra</taxon>
    </lineage>
</organism>